<proteinExistence type="predicted"/>
<evidence type="ECO:0000313" key="1">
    <source>
        <dbReference type="EMBL" id="ORZ13767.1"/>
    </source>
</evidence>
<sequence length="116" mass="13093">MHRSNAWTCTPLDSLRTRLSTDQVDTINVQGVVVNDARPTFNEIYQDYELEFTIRDKDTGVEKDVWLLSGHQGYLFVIKAGWTVRITHAFYIDASPLPPVIAASAAKGSLWTFFVS</sequence>
<name>A0A1Y2GKC0_9FUNG</name>
<protein>
    <submittedName>
        <fullName evidence="1">Uncharacterized protein</fullName>
    </submittedName>
</protein>
<dbReference type="GeneID" id="33568432"/>
<comment type="caution">
    <text evidence="1">The sequence shown here is derived from an EMBL/GenBank/DDBJ whole genome shotgun (WGS) entry which is preliminary data.</text>
</comment>
<dbReference type="EMBL" id="MCFF01000022">
    <property type="protein sequence ID" value="ORZ13767.1"/>
    <property type="molecule type" value="Genomic_DNA"/>
</dbReference>
<dbReference type="Proteomes" id="UP000193648">
    <property type="component" value="Unassembled WGS sequence"/>
</dbReference>
<reference evidence="1 2" key="1">
    <citation type="submission" date="2016-07" db="EMBL/GenBank/DDBJ databases">
        <title>Pervasive Adenine N6-methylation of Active Genes in Fungi.</title>
        <authorList>
            <consortium name="DOE Joint Genome Institute"/>
            <person name="Mondo S.J."/>
            <person name="Dannebaum R.O."/>
            <person name="Kuo R.C."/>
            <person name="Labutti K."/>
            <person name="Haridas S."/>
            <person name="Kuo A."/>
            <person name="Salamov A."/>
            <person name="Ahrendt S.R."/>
            <person name="Lipzen A."/>
            <person name="Sullivan W."/>
            <person name="Andreopoulos W.B."/>
            <person name="Clum A."/>
            <person name="Lindquist E."/>
            <person name="Daum C."/>
            <person name="Ramamoorthy G.K."/>
            <person name="Gryganskyi A."/>
            <person name="Culley D."/>
            <person name="Magnuson J.K."/>
            <person name="James T.Y."/>
            <person name="O'Malley M.A."/>
            <person name="Stajich J.E."/>
            <person name="Spatafora J.W."/>
            <person name="Visel A."/>
            <person name="Grigoriev I.V."/>
        </authorList>
    </citation>
    <scope>NUCLEOTIDE SEQUENCE [LARGE SCALE GENOMIC DNA]</scope>
    <source>
        <strain evidence="1 2">NRRL 3116</strain>
    </source>
</reference>
<dbReference type="RefSeq" id="XP_021880551.1">
    <property type="nucleotide sequence ID" value="XM_022026589.1"/>
</dbReference>
<dbReference type="InParanoid" id="A0A1Y2GKC0"/>
<evidence type="ECO:0000313" key="2">
    <source>
        <dbReference type="Proteomes" id="UP000193648"/>
    </source>
</evidence>
<gene>
    <name evidence="1" type="ORF">BCR41DRAFT_371291</name>
</gene>
<dbReference type="AlphaFoldDB" id="A0A1Y2GKC0"/>
<keyword evidence="2" id="KW-1185">Reference proteome</keyword>
<accession>A0A1Y2GKC0</accession>
<organism evidence="1 2">
    <name type="scientific">Lobosporangium transversale</name>
    <dbReference type="NCBI Taxonomy" id="64571"/>
    <lineage>
        <taxon>Eukaryota</taxon>
        <taxon>Fungi</taxon>
        <taxon>Fungi incertae sedis</taxon>
        <taxon>Mucoromycota</taxon>
        <taxon>Mortierellomycotina</taxon>
        <taxon>Mortierellomycetes</taxon>
        <taxon>Mortierellales</taxon>
        <taxon>Mortierellaceae</taxon>
        <taxon>Lobosporangium</taxon>
    </lineage>
</organism>